<name>A0AAV5QHF4_9ASCO</name>
<keyword evidence="1" id="KW-0732">Signal</keyword>
<dbReference type="GeneID" id="90071779"/>
<dbReference type="RefSeq" id="XP_064850800.1">
    <property type="nucleotide sequence ID" value="XM_064994728.1"/>
</dbReference>
<protein>
    <recommendedName>
        <fullName evidence="4">Secreted protein</fullName>
    </recommendedName>
</protein>
<feature type="chain" id="PRO_5043876415" description="Secreted protein" evidence="1">
    <location>
        <begin position="20"/>
        <end position="316"/>
    </location>
</feature>
<dbReference type="EMBL" id="BTFZ01000002">
    <property type="protein sequence ID" value="GMM33800.1"/>
    <property type="molecule type" value="Genomic_DNA"/>
</dbReference>
<proteinExistence type="predicted"/>
<gene>
    <name evidence="2" type="ORF">DASC09_011250</name>
</gene>
<evidence type="ECO:0000313" key="2">
    <source>
        <dbReference type="EMBL" id="GMM33800.1"/>
    </source>
</evidence>
<feature type="signal peptide" evidence="1">
    <location>
        <begin position="1"/>
        <end position="19"/>
    </location>
</feature>
<evidence type="ECO:0000313" key="3">
    <source>
        <dbReference type="Proteomes" id="UP001360560"/>
    </source>
</evidence>
<evidence type="ECO:0000256" key="1">
    <source>
        <dbReference type="SAM" id="SignalP"/>
    </source>
</evidence>
<sequence length="316" mass="35147">MRSTFVFLASLSLAMLANAAPVGVNLGASKAVTQISTQSAQGEFSSEDFNIDQLEFQLADEFDGFSGDFNTAVDPVPHIDFKIPQLPSFNFTAWATTTIKDDEIPPQVQREYEGIFDKMCDSALSRFWKLGQCISKTDAYQQLNSSFWYQAAKQQLCGYPMQWESSTKEKPTWSNLTLPTFNFTAPHLNKTVQTFRKDIYTPISTSNTELEKAVDINDELQAEYLYVIQKKYGNAKNITSEQIKAIGQENSLPEMDKRGIGAIIGYVTGGSSLTTGACMKLCDQIRIGANKVDQCWEVTGLSVLYGVCNAGCMYYI</sequence>
<dbReference type="Proteomes" id="UP001360560">
    <property type="component" value="Unassembled WGS sequence"/>
</dbReference>
<dbReference type="AlphaFoldDB" id="A0AAV5QHF4"/>
<evidence type="ECO:0008006" key="4">
    <source>
        <dbReference type="Google" id="ProtNLM"/>
    </source>
</evidence>
<comment type="caution">
    <text evidence="2">The sequence shown here is derived from an EMBL/GenBank/DDBJ whole genome shotgun (WGS) entry which is preliminary data.</text>
</comment>
<reference evidence="2 3" key="1">
    <citation type="journal article" date="2023" name="Elife">
        <title>Identification of key yeast species and microbe-microbe interactions impacting larval growth of Drosophila in the wild.</title>
        <authorList>
            <person name="Mure A."/>
            <person name="Sugiura Y."/>
            <person name="Maeda R."/>
            <person name="Honda K."/>
            <person name="Sakurai N."/>
            <person name="Takahashi Y."/>
            <person name="Watada M."/>
            <person name="Katoh T."/>
            <person name="Gotoh A."/>
            <person name="Gotoh Y."/>
            <person name="Taniguchi I."/>
            <person name="Nakamura K."/>
            <person name="Hayashi T."/>
            <person name="Katayama T."/>
            <person name="Uemura T."/>
            <person name="Hattori Y."/>
        </authorList>
    </citation>
    <scope>NUCLEOTIDE SEQUENCE [LARGE SCALE GENOMIC DNA]</scope>
    <source>
        <strain evidence="2 3">SC-9</strain>
    </source>
</reference>
<keyword evidence="3" id="KW-1185">Reference proteome</keyword>
<accession>A0AAV5QHF4</accession>
<organism evidence="2 3">
    <name type="scientific">Saccharomycopsis crataegensis</name>
    <dbReference type="NCBI Taxonomy" id="43959"/>
    <lineage>
        <taxon>Eukaryota</taxon>
        <taxon>Fungi</taxon>
        <taxon>Dikarya</taxon>
        <taxon>Ascomycota</taxon>
        <taxon>Saccharomycotina</taxon>
        <taxon>Saccharomycetes</taxon>
        <taxon>Saccharomycopsidaceae</taxon>
        <taxon>Saccharomycopsis</taxon>
    </lineage>
</organism>